<dbReference type="HOGENOM" id="CLU_1774423_0_0_9"/>
<keyword evidence="2" id="KW-1185">Reference proteome</keyword>
<proteinExistence type="predicted"/>
<reference evidence="1 2" key="2">
    <citation type="journal article" date="2012" name="J. Bacteriol.">
        <title>Complete genome sequences of Desulfosporosinus orientis DSM765T, Desulfosporosinus youngiae DSM17734T, Desulfosporosinus meridiei DSM13257T, and Desulfosporosinus acidiphilus DSM22704T.</title>
        <authorList>
            <person name="Pester M."/>
            <person name="Brambilla E."/>
            <person name="Alazard D."/>
            <person name="Rattei T."/>
            <person name="Weinmaier T."/>
            <person name="Han J."/>
            <person name="Lucas S."/>
            <person name="Lapidus A."/>
            <person name="Cheng J.F."/>
            <person name="Goodwin L."/>
            <person name="Pitluck S."/>
            <person name="Peters L."/>
            <person name="Ovchinnikova G."/>
            <person name="Teshima H."/>
            <person name="Detter J.C."/>
            <person name="Han C.S."/>
            <person name="Tapia R."/>
            <person name="Land M.L."/>
            <person name="Hauser L."/>
            <person name="Kyrpides N.C."/>
            <person name="Ivanova N.N."/>
            <person name="Pagani I."/>
            <person name="Huntmann M."/>
            <person name="Wei C.L."/>
            <person name="Davenport K.W."/>
            <person name="Daligault H."/>
            <person name="Chain P.S."/>
            <person name="Chen A."/>
            <person name="Mavromatis K."/>
            <person name="Markowitz V."/>
            <person name="Szeto E."/>
            <person name="Mikhailova N."/>
            <person name="Pati A."/>
            <person name="Wagner M."/>
            <person name="Woyke T."/>
            <person name="Ollivier B."/>
            <person name="Klenk H.P."/>
            <person name="Spring S."/>
            <person name="Loy A."/>
        </authorList>
    </citation>
    <scope>NUCLEOTIDE SEQUENCE [LARGE SCALE GENOMIC DNA]</scope>
    <source>
        <strain evidence="2">ATCC 19365 / DSM 765 / NCIMB 8382 / VKM B-1628</strain>
    </source>
</reference>
<organism evidence="1 2">
    <name type="scientific">Desulfosporosinus orientis (strain ATCC 19365 / DSM 765 / NCIMB 8382 / VKM B-1628 / Singapore I)</name>
    <name type="common">Desulfotomaculum orientis</name>
    <dbReference type="NCBI Taxonomy" id="768706"/>
    <lineage>
        <taxon>Bacteria</taxon>
        <taxon>Bacillati</taxon>
        <taxon>Bacillota</taxon>
        <taxon>Clostridia</taxon>
        <taxon>Eubacteriales</taxon>
        <taxon>Desulfitobacteriaceae</taxon>
        <taxon>Desulfosporosinus</taxon>
    </lineage>
</organism>
<dbReference type="Pfam" id="PF12675">
    <property type="entry name" value="DUF3795"/>
    <property type="match status" value="1"/>
</dbReference>
<dbReference type="EMBL" id="CP003108">
    <property type="protein sequence ID" value="AET68596.1"/>
    <property type="molecule type" value="Genomic_DNA"/>
</dbReference>
<dbReference type="Proteomes" id="UP000006346">
    <property type="component" value="Chromosome"/>
</dbReference>
<evidence type="ECO:0008006" key="3">
    <source>
        <dbReference type="Google" id="ProtNLM"/>
    </source>
</evidence>
<dbReference type="OrthoDB" id="5419848at2"/>
<evidence type="ECO:0000313" key="2">
    <source>
        <dbReference type="Proteomes" id="UP000006346"/>
    </source>
</evidence>
<dbReference type="AlphaFoldDB" id="G7WIE8"/>
<dbReference type="RefSeq" id="WP_014185404.1">
    <property type="nucleotide sequence ID" value="NC_016584.1"/>
</dbReference>
<accession>G7WIE8</accession>
<dbReference type="PATRIC" id="fig|768706.3.peg.3093"/>
<gene>
    <name evidence="1" type="ordered locus">Desor_3076</name>
</gene>
<dbReference type="STRING" id="768706.Desor_3076"/>
<dbReference type="InterPro" id="IPR024227">
    <property type="entry name" value="DUF3795"/>
</dbReference>
<name>G7WIE8_DESOD</name>
<dbReference type="eggNOG" id="COG0826">
    <property type="taxonomic scope" value="Bacteria"/>
</dbReference>
<sequence length="140" mass="15978">MDYQNMTAPCGLDCFNCPVYLANSNEKLREMVAARLNIPIEKAVCHGCRNEAGVIAAIGRDKPCYVYKCIQEKEISLCCDCDDFPCDYLHPYADQATQKPHNTKVFNLCLIRRMGLENWAKEKARNVKETYYEGKLKLGD</sequence>
<evidence type="ECO:0000313" key="1">
    <source>
        <dbReference type="EMBL" id="AET68596.1"/>
    </source>
</evidence>
<protein>
    <recommendedName>
        <fullName evidence="3">DUF3795 domain-containing protein</fullName>
    </recommendedName>
</protein>
<dbReference type="KEGG" id="dor:Desor_3076"/>
<reference evidence="2" key="1">
    <citation type="submission" date="2011-11" db="EMBL/GenBank/DDBJ databases">
        <title>Complete sequence of Desulfosporosinus orientis DSM 765.</title>
        <authorList>
            <person name="Lucas S."/>
            <person name="Han J."/>
            <person name="Lapidus A."/>
            <person name="Cheng J.-F."/>
            <person name="Goodwin L."/>
            <person name="Pitluck S."/>
            <person name="Peters L."/>
            <person name="Ovchinnikova G."/>
            <person name="Teshima H."/>
            <person name="Detter J.C."/>
            <person name="Han C."/>
            <person name="Tapia R."/>
            <person name="Land M."/>
            <person name="Hauser L."/>
            <person name="Kyrpides N."/>
            <person name="Ivanova N."/>
            <person name="Pagani I."/>
            <person name="Pester M."/>
            <person name="Spring S."/>
            <person name="Ollivier B."/>
            <person name="Rattei T."/>
            <person name="Klenk H.-P."/>
            <person name="Wagner M."/>
            <person name="Loy A."/>
            <person name="Woyke T."/>
        </authorList>
    </citation>
    <scope>NUCLEOTIDE SEQUENCE [LARGE SCALE GENOMIC DNA]</scope>
    <source>
        <strain evidence="2">ATCC 19365 / DSM 765 / NCIMB 8382 / VKM B-1628</strain>
    </source>
</reference>